<dbReference type="GeneID" id="19487481"/>
<dbReference type="KEGG" id="vg:19487481"/>
<accession>A0A023ZWT9</accession>
<dbReference type="Proteomes" id="UP000024435">
    <property type="component" value="Segment"/>
</dbReference>
<name>A0A023ZWT9_9CAUD</name>
<organism evidence="1 2">
    <name type="scientific">Mycobacterium phage MosMoris</name>
    <dbReference type="NCBI Taxonomy" id="1471542"/>
    <lineage>
        <taxon>Viruses</taxon>
        <taxon>Duplodnaviria</taxon>
        <taxon>Heunggongvirae</taxon>
        <taxon>Uroviricota</taxon>
        <taxon>Caudoviricetes</taxon>
        <taxon>Marvinvirus</taxon>
        <taxon>Marvinvirus mosmoris</taxon>
    </lineage>
</organism>
<protein>
    <submittedName>
        <fullName evidence="1">Major tail protein</fullName>
    </submittedName>
</protein>
<evidence type="ECO:0000313" key="1">
    <source>
        <dbReference type="EMBL" id="AHY84117.1"/>
    </source>
</evidence>
<proteinExistence type="predicted"/>
<reference evidence="1 2" key="1">
    <citation type="submission" date="2014-03" db="EMBL/GenBank/DDBJ databases">
        <authorList>
            <person name="Bragg J."/>
            <person name="Dehn A."/>
            <person name="Hefner M."/>
            <person name="McHugh D."/>
            <person name="Petersen P."/>
            <person name="Zeba F."/>
            <person name="Zegers G.P."/>
            <person name="Page S.T."/>
            <person name="Bradley K.W."/>
            <person name="Clarke D.Q."/>
            <person name="Lewis M.F."/>
            <person name="Barker L.P."/>
            <person name="Bailey C."/>
            <person name="Asai D.J."/>
            <person name="Garber M.L."/>
            <person name="Bowman C.A."/>
            <person name="Russell D.A."/>
            <person name="Pope W.H."/>
            <person name="Jacobs-Sera D."/>
            <person name="Hendrix R.W."/>
            <person name="Hatfull G.F."/>
        </authorList>
    </citation>
    <scope>NUCLEOTIDE SEQUENCE [LARGE SCALE GENOMIC DNA]</scope>
</reference>
<dbReference type="EMBL" id="KJ538721">
    <property type="protein sequence ID" value="AHY84117.1"/>
    <property type="molecule type" value="Genomic_DNA"/>
</dbReference>
<gene>
    <name evidence="1" type="primary">43</name>
    <name evidence="1" type="ORF">PBI_MOSMORIS_43</name>
</gene>
<keyword evidence="2" id="KW-1185">Reference proteome</keyword>
<dbReference type="RefSeq" id="YP_009031553.1">
    <property type="nucleotide sequence ID" value="NC_024138.1"/>
</dbReference>
<evidence type="ECO:0000313" key="2">
    <source>
        <dbReference type="Proteomes" id="UP000024435"/>
    </source>
</evidence>
<sequence>MSGISQYQAGQSDLELAARDLAVLLCPYDSSHPLLPTLEATGGGLEIPDYYVSVGNFTKAAGVTLGHTPEIADVDSHGKGSPTRQLPTRRVITLGFEPQETKLITLSLYWGTDWMSNVPTLSANGGFAEAIPELPLNLKFRAILLGWDDFNGKDIFIYWIANKVNVSATQDQELVDSNVIRYPVTLNCQADDETGSALTPGICGEGWEELQTLANTGFGGS</sequence>
<dbReference type="Pfam" id="PF25681">
    <property type="entry name" value="Phage_TTP_17"/>
    <property type="match status" value="1"/>
</dbReference>
<dbReference type="InterPro" id="IPR058154">
    <property type="entry name" value="Bxb1_TTP-like"/>
</dbReference>